<accession>A0A1Y2CBT6</accession>
<gene>
    <name evidence="1" type="ORF">BCR33DRAFT_717008</name>
</gene>
<organism evidence="1 2">
    <name type="scientific">Rhizoclosmatium globosum</name>
    <dbReference type="NCBI Taxonomy" id="329046"/>
    <lineage>
        <taxon>Eukaryota</taxon>
        <taxon>Fungi</taxon>
        <taxon>Fungi incertae sedis</taxon>
        <taxon>Chytridiomycota</taxon>
        <taxon>Chytridiomycota incertae sedis</taxon>
        <taxon>Chytridiomycetes</taxon>
        <taxon>Chytridiales</taxon>
        <taxon>Chytriomycetaceae</taxon>
        <taxon>Rhizoclosmatium</taxon>
    </lineage>
</organism>
<evidence type="ECO:0000313" key="2">
    <source>
        <dbReference type="Proteomes" id="UP000193642"/>
    </source>
</evidence>
<dbReference type="AlphaFoldDB" id="A0A1Y2CBT6"/>
<keyword evidence="2" id="KW-1185">Reference proteome</keyword>
<evidence type="ECO:0000313" key="1">
    <source>
        <dbReference type="EMBL" id="ORY44503.1"/>
    </source>
</evidence>
<dbReference type="Proteomes" id="UP000193642">
    <property type="component" value="Unassembled WGS sequence"/>
</dbReference>
<dbReference type="EMBL" id="MCGO01000022">
    <property type="protein sequence ID" value="ORY44503.1"/>
    <property type="molecule type" value="Genomic_DNA"/>
</dbReference>
<comment type="caution">
    <text evidence="1">The sequence shown here is derived from an EMBL/GenBank/DDBJ whole genome shotgun (WGS) entry which is preliminary data.</text>
</comment>
<dbReference type="OrthoDB" id="2098964at2759"/>
<protein>
    <submittedName>
        <fullName evidence="1">Uncharacterized protein</fullName>
    </submittedName>
</protein>
<reference evidence="1 2" key="1">
    <citation type="submission" date="2016-07" db="EMBL/GenBank/DDBJ databases">
        <title>Pervasive Adenine N6-methylation of Active Genes in Fungi.</title>
        <authorList>
            <consortium name="DOE Joint Genome Institute"/>
            <person name="Mondo S.J."/>
            <person name="Dannebaum R.O."/>
            <person name="Kuo R.C."/>
            <person name="Labutti K."/>
            <person name="Haridas S."/>
            <person name="Kuo A."/>
            <person name="Salamov A."/>
            <person name="Ahrendt S.R."/>
            <person name="Lipzen A."/>
            <person name="Sullivan W."/>
            <person name="Andreopoulos W.B."/>
            <person name="Clum A."/>
            <person name="Lindquist E."/>
            <person name="Daum C."/>
            <person name="Ramamoorthy G.K."/>
            <person name="Gryganskyi A."/>
            <person name="Culley D."/>
            <person name="Magnuson J.K."/>
            <person name="James T.Y."/>
            <person name="O'Malley M.A."/>
            <person name="Stajich J.E."/>
            <person name="Spatafora J.W."/>
            <person name="Visel A."/>
            <person name="Grigoriev I.V."/>
        </authorList>
    </citation>
    <scope>NUCLEOTIDE SEQUENCE [LARGE SCALE GENOMIC DNA]</scope>
    <source>
        <strain evidence="1 2">JEL800</strain>
    </source>
</reference>
<name>A0A1Y2CBT6_9FUNG</name>
<sequence length="83" mass="9657">MVSRRESQLSFITVPPQSSIPEFQNILFLCNDFLQMPSAFSWTLQHLNVFPHDNVMMIVLIETESERETVQCSSPLHVTTVWF</sequence>
<proteinExistence type="predicted"/>